<dbReference type="EMBL" id="CP139965">
    <property type="protein sequence ID" value="WQD76178.1"/>
    <property type="molecule type" value="Genomic_DNA"/>
</dbReference>
<comment type="similarity">
    <text evidence="2 3">Belongs to the DegT/DnrJ/EryC1 family.</text>
</comment>
<dbReference type="PANTHER" id="PTHR30244:SF36">
    <property type="entry name" value="3-OXO-GLUCOSE-6-PHOSPHATE:GLUTAMATE AMINOTRANSFERASE"/>
    <property type="match status" value="1"/>
</dbReference>
<keyword evidence="4" id="KW-0808">Transferase</keyword>
<dbReference type="Proteomes" id="UP001325479">
    <property type="component" value="Chromosome"/>
</dbReference>
<gene>
    <name evidence="4" type="ORF">U0042_18920</name>
</gene>
<dbReference type="InterPro" id="IPR015421">
    <property type="entry name" value="PyrdxlP-dep_Trfase_major"/>
</dbReference>
<evidence type="ECO:0000313" key="4">
    <source>
        <dbReference type="EMBL" id="WQD76178.1"/>
    </source>
</evidence>
<dbReference type="Gene3D" id="3.90.1150.10">
    <property type="entry name" value="Aspartate Aminotransferase, domain 1"/>
    <property type="match status" value="1"/>
</dbReference>
<dbReference type="PANTHER" id="PTHR30244">
    <property type="entry name" value="TRANSAMINASE"/>
    <property type="match status" value="1"/>
</dbReference>
<dbReference type="Gene3D" id="3.40.640.10">
    <property type="entry name" value="Type I PLP-dependent aspartate aminotransferase-like (Major domain)"/>
    <property type="match status" value="1"/>
</dbReference>
<evidence type="ECO:0000313" key="5">
    <source>
        <dbReference type="Proteomes" id="UP001325479"/>
    </source>
</evidence>
<sequence>MKIDFLNLKLANARYEDEIRSAVGRVIDSGRYVLGEETLAFEREFAAYCGVEHCIGVANGLDALHLILRAYGIGPGDEVIVPSNTFIATWLAVSQAGARIVPVEPDPKTCNLDPQRVEAAITPRTRAIMPVHLYGQPADMDPINAIARKHGLRVIEDAAQAHGARYRGRRAGSLGDAAGFSFYPGKNLGALGDGGAVTTNDPELAATLRKLRNYGSEVKYRHDLAGVNSRLDEMQSAVLRVKLRYLDEDNARRAALAGAYAEALAKAPLQLPVALPHVGPVWHLFVIQTPHRDALQAHLTERGIGTLVHYPIASHHQRAYANETWPDLPIATRLQSEVLSLPFATYLQAEHVHTVAQAVMDYFGGVSGP</sequence>
<dbReference type="CDD" id="cd00616">
    <property type="entry name" value="AHBA_syn"/>
    <property type="match status" value="1"/>
</dbReference>
<keyword evidence="1 3" id="KW-0663">Pyridoxal phosphate</keyword>
<dbReference type="InterPro" id="IPR015422">
    <property type="entry name" value="PyrdxlP-dep_Trfase_small"/>
</dbReference>
<name>A0ABZ0WFQ1_9BURK</name>
<dbReference type="EC" id="2.6.1.-" evidence="4"/>
<keyword evidence="5" id="KW-1185">Reference proteome</keyword>
<dbReference type="SUPFAM" id="SSF53383">
    <property type="entry name" value="PLP-dependent transferases"/>
    <property type="match status" value="1"/>
</dbReference>
<accession>A0ABZ0WFQ1</accession>
<dbReference type="Pfam" id="PF01041">
    <property type="entry name" value="DegT_DnrJ_EryC1"/>
    <property type="match status" value="1"/>
</dbReference>
<proteinExistence type="inferred from homology"/>
<dbReference type="GO" id="GO:0008483">
    <property type="term" value="F:transaminase activity"/>
    <property type="evidence" value="ECO:0007669"/>
    <property type="project" value="UniProtKB-KW"/>
</dbReference>
<keyword evidence="4" id="KW-0032">Aminotransferase</keyword>
<evidence type="ECO:0000256" key="2">
    <source>
        <dbReference type="ARBA" id="ARBA00037999"/>
    </source>
</evidence>
<dbReference type="PIRSF" id="PIRSF000390">
    <property type="entry name" value="PLP_StrS"/>
    <property type="match status" value="1"/>
</dbReference>
<protein>
    <submittedName>
        <fullName evidence="4">DegT/DnrJ/EryC1/StrS family aminotransferase</fullName>
        <ecNumber evidence="4">2.6.1.-</ecNumber>
    </submittedName>
</protein>
<evidence type="ECO:0000256" key="1">
    <source>
        <dbReference type="ARBA" id="ARBA00022898"/>
    </source>
</evidence>
<organism evidence="4 5">
    <name type="scientific">Paraburkholderia kururiensis</name>
    <dbReference type="NCBI Taxonomy" id="984307"/>
    <lineage>
        <taxon>Bacteria</taxon>
        <taxon>Pseudomonadati</taxon>
        <taxon>Pseudomonadota</taxon>
        <taxon>Betaproteobacteria</taxon>
        <taxon>Burkholderiales</taxon>
        <taxon>Burkholderiaceae</taxon>
        <taxon>Paraburkholderia</taxon>
    </lineage>
</organism>
<evidence type="ECO:0000256" key="3">
    <source>
        <dbReference type="RuleBase" id="RU004508"/>
    </source>
</evidence>
<dbReference type="RefSeq" id="WP_114813806.1">
    <property type="nucleotide sequence ID" value="NZ_CP139965.1"/>
</dbReference>
<dbReference type="InterPro" id="IPR015424">
    <property type="entry name" value="PyrdxlP-dep_Trfase"/>
</dbReference>
<reference evidence="4 5" key="1">
    <citation type="submission" date="2023-12" db="EMBL/GenBank/DDBJ databases">
        <title>Genome sequencing and assembly of bacterial species from a model synthetic community.</title>
        <authorList>
            <person name="Hogle S.L."/>
        </authorList>
    </citation>
    <scope>NUCLEOTIDE SEQUENCE [LARGE SCALE GENOMIC DNA]</scope>
    <source>
        <strain evidence="4 5">HAMBI 2494</strain>
    </source>
</reference>
<dbReference type="InterPro" id="IPR000653">
    <property type="entry name" value="DegT/StrS_aminotransferase"/>
</dbReference>